<dbReference type="Gene3D" id="3.80.10.10">
    <property type="entry name" value="Ribonuclease Inhibitor"/>
    <property type="match status" value="2"/>
</dbReference>
<dbReference type="InterPro" id="IPR036047">
    <property type="entry name" value="F-box-like_dom_sf"/>
</dbReference>
<sequence length="479" mass="54449">MDKLPEVVILRILSHLDFDDLRTAARVNKQWDRIAFDPFLWRLLELRGLFLGHEGFSVFFDRIRDSVVCCNLRDCTGLSRDFVFKIVTECSRLKALSLQGCQIFSKVDDDDVIYSRLPLGIKYLDLRFIQDDDVSMIFSSLLPRMRSIEVLGMDHFHLPAYPSTRLLQSLLNLKVFYCQDCPSLIDDDLNEIASSCPNLEALSFAGCTCLLGKFLPFLIHACPRLRTLLLSCTRISNQYLMATDWARSVITELDISYCYSITEEGLLSLLPRLSQLNYLQISFCGWGRSLSDDVIMKMAEKNCTNLETLDIHSSFNLSEHALYGLLRNCPNMTTLCVGSAFNSEAELGASLRCLPKLKIFFITKQSAIRTEVLFNFIAKYCPDLEALALHNFYAISRSKVEVSLLNIMNKCHNFKTLCIRGTNVPLRTEMITIAGVTKIISGRRDIDIVRSSHELSVGPTNGLDNVMQAGFNRYRDRTL</sequence>
<dbReference type="InterPro" id="IPR057207">
    <property type="entry name" value="FBXL15_LRR"/>
</dbReference>
<dbReference type="SMART" id="SM00256">
    <property type="entry name" value="FBOX"/>
    <property type="match status" value="1"/>
</dbReference>
<dbReference type="SUPFAM" id="SSF52047">
    <property type="entry name" value="RNI-like"/>
    <property type="match status" value="1"/>
</dbReference>
<keyword evidence="3" id="KW-1185">Reference proteome</keyword>
<evidence type="ECO:0000256" key="1">
    <source>
        <dbReference type="ARBA" id="ARBA00022786"/>
    </source>
</evidence>
<dbReference type="InParanoid" id="A0A6P8IF23"/>
<dbReference type="SUPFAM" id="SSF81383">
    <property type="entry name" value="F-box domain"/>
    <property type="match status" value="1"/>
</dbReference>
<evidence type="ECO:0000259" key="2">
    <source>
        <dbReference type="PROSITE" id="PS50181"/>
    </source>
</evidence>
<dbReference type="Pfam" id="PF25372">
    <property type="entry name" value="DUF7885"/>
    <property type="match status" value="1"/>
</dbReference>
<dbReference type="Gene3D" id="1.20.1280.50">
    <property type="match status" value="1"/>
</dbReference>
<proteinExistence type="predicted"/>
<feature type="domain" description="F-box" evidence="2">
    <location>
        <begin position="1"/>
        <end position="44"/>
    </location>
</feature>
<dbReference type="RefSeq" id="XP_031565155.1">
    <property type="nucleotide sequence ID" value="XM_031709295.1"/>
</dbReference>
<dbReference type="SMART" id="SM00367">
    <property type="entry name" value="LRR_CC"/>
    <property type="match status" value="4"/>
</dbReference>
<dbReference type="PANTHER" id="PTHR13318">
    <property type="entry name" value="PARTNER OF PAIRED, ISOFORM B-RELATED"/>
    <property type="match status" value="1"/>
</dbReference>
<dbReference type="Proteomes" id="UP000515163">
    <property type="component" value="Unplaced"/>
</dbReference>
<dbReference type="AlphaFoldDB" id="A0A6P8IF23"/>
<dbReference type="InterPro" id="IPR001810">
    <property type="entry name" value="F-box_dom"/>
</dbReference>
<gene>
    <name evidence="4" type="primary">LOC116300423</name>
</gene>
<dbReference type="KEGG" id="aten:116300423"/>
<dbReference type="Pfam" id="PF12937">
    <property type="entry name" value="F-box-like"/>
    <property type="match status" value="1"/>
</dbReference>
<dbReference type="InterPro" id="IPR006553">
    <property type="entry name" value="Leu-rich_rpt_Cys-con_subtyp"/>
</dbReference>
<dbReference type="OrthoDB" id="3219396at2759"/>
<organism evidence="3 4">
    <name type="scientific">Actinia tenebrosa</name>
    <name type="common">Australian red waratah sea anemone</name>
    <dbReference type="NCBI Taxonomy" id="6105"/>
    <lineage>
        <taxon>Eukaryota</taxon>
        <taxon>Metazoa</taxon>
        <taxon>Cnidaria</taxon>
        <taxon>Anthozoa</taxon>
        <taxon>Hexacorallia</taxon>
        <taxon>Actiniaria</taxon>
        <taxon>Actiniidae</taxon>
        <taxon>Actinia</taxon>
    </lineage>
</organism>
<dbReference type="PROSITE" id="PS50181">
    <property type="entry name" value="FBOX"/>
    <property type="match status" value="1"/>
</dbReference>
<keyword evidence="1" id="KW-0833">Ubl conjugation pathway</keyword>
<dbReference type="GeneID" id="116300423"/>
<name>A0A6P8IF23_ACTTE</name>
<dbReference type="InterPro" id="IPR032675">
    <property type="entry name" value="LRR_dom_sf"/>
</dbReference>
<protein>
    <submittedName>
        <fullName evidence="4">F-box/LRR-repeat protein 20-like</fullName>
    </submittedName>
</protein>
<dbReference type="PANTHER" id="PTHR13318:SF190">
    <property type="entry name" value="PARTNER OF PAIRED, ISOFORM B"/>
    <property type="match status" value="1"/>
</dbReference>
<evidence type="ECO:0000313" key="4">
    <source>
        <dbReference type="RefSeq" id="XP_031565155.1"/>
    </source>
</evidence>
<dbReference type="GO" id="GO:0031146">
    <property type="term" value="P:SCF-dependent proteasomal ubiquitin-dependent protein catabolic process"/>
    <property type="evidence" value="ECO:0007669"/>
    <property type="project" value="TreeGrafter"/>
</dbReference>
<evidence type="ECO:0000313" key="3">
    <source>
        <dbReference type="Proteomes" id="UP000515163"/>
    </source>
</evidence>
<dbReference type="GO" id="GO:0019005">
    <property type="term" value="C:SCF ubiquitin ligase complex"/>
    <property type="evidence" value="ECO:0007669"/>
    <property type="project" value="TreeGrafter"/>
</dbReference>
<accession>A0A6P8IF23</accession>
<reference evidence="4" key="1">
    <citation type="submission" date="2025-08" db="UniProtKB">
        <authorList>
            <consortium name="RefSeq"/>
        </authorList>
    </citation>
    <scope>IDENTIFICATION</scope>
    <source>
        <tissue evidence="4">Tentacle</tissue>
    </source>
</reference>